<keyword evidence="2" id="KW-0456">Lyase</keyword>
<dbReference type="InterPro" id="IPR036660">
    <property type="entry name" value="Fe-S_hydroAse_TtdB_cat_sf"/>
</dbReference>
<evidence type="ECO:0000313" key="5">
    <source>
        <dbReference type="Proteomes" id="UP000886808"/>
    </source>
</evidence>
<dbReference type="Gene3D" id="3.20.130.10">
    <property type="entry name" value="Fe-S hydro-lyase, tartrate dehydratase beta-type, catalytic domain"/>
    <property type="match status" value="1"/>
</dbReference>
<reference evidence="4" key="1">
    <citation type="journal article" date="2021" name="PeerJ">
        <title>Extensive microbial diversity within the chicken gut microbiome revealed by metagenomics and culture.</title>
        <authorList>
            <person name="Gilroy R."/>
            <person name="Ravi A."/>
            <person name="Getino M."/>
            <person name="Pursley I."/>
            <person name="Horton D.L."/>
            <person name="Alikhan N.F."/>
            <person name="Baker D."/>
            <person name="Gharbi K."/>
            <person name="Hall N."/>
            <person name="Watson M."/>
            <person name="Adriaenssens E.M."/>
            <person name="Foster-Nyarko E."/>
            <person name="Jarju S."/>
            <person name="Secka A."/>
            <person name="Antonio M."/>
            <person name="Oren A."/>
            <person name="Chaudhuri R.R."/>
            <person name="La Ragione R."/>
            <person name="Hildebrand F."/>
            <person name="Pallen M.J."/>
        </authorList>
    </citation>
    <scope>NUCLEOTIDE SEQUENCE</scope>
    <source>
        <strain evidence="4">CHK193-4272</strain>
    </source>
</reference>
<proteinExistence type="inferred from homology"/>
<organism evidence="4 5">
    <name type="scientific">Candidatus Butyricicoccus avistercoris</name>
    <dbReference type="NCBI Taxonomy" id="2838518"/>
    <lineage>
        <taxon>Bacteria</taxon>
        <taxon>Bacillati</taxon>
        <taxon>Bacillota</taxon>
        <taxon>Clostridia</taxon>
        <taxon>Eubacteriales</taxon>
        <taxon>Butyricicoccaceae</taxon>
        <taxon>Butyricicoccus</taxon>
    </lineage>
</organism>
<accession>A0A9D1PIY3</accession>
<dbReference type="AlphaFoldDB" id="A0A9D1PIY3"/>
<dbReference type="NCBIfam" id="NF005310">
    <property type="entry name" value="PRK06842.1"/>
    <property type="match status" value="1"/>
</dbReference>
<dbReference type="EMBL" id="DXIE01000026">
    <property type="protein sequence ID" value="HIV61957.1"/>
    <property type="molecule type" value="Genomic_DNA"/>
</dbReference>
<protein>
    <submittedName>
        <fullName evidence="4">Fe-S-containing hydro-lyase</fullName>
    </submittedName>
</protein>
<dbReference type="GO" id="GO:0016836">
    <property type="term" value="F:hydro-lyase activity"/>
    <property type="evidence" value="ECO:0007669"/>
    <property type="project" value="InterPro"/>
</dbReference>
<dbReference type="PANTHER" id="PTHR43351">
    <property type="entry name" value="L(+)-TARTRATE DEHYDRATASE SUBUNIT BETA"/>
    <property type="match status" value="1"/>
</dbReference>
<sequence>MAHYDINTADLKQIAPKLRAGDTVTLTGIIYTARDAAHKRIVQAMDKGEKLPFDLDGAAIYYAGPTPAKPNQVIGSVGPTTSGRMDVYSPKLLDAGLSCMIGKGVRSQPVVDAMKRNGSVYMVAIGGAGAVKADSIKKLEVIAYDELGCESVKRLTVEGFTAIVSMDCEGGNLYKQGVELYKNKA</sequence>
<reference evidence="4" key="2">
    <citation type="submission" date="2021-04" db="EMBL/GenBank/DDBJ databases">
        <authorList>
            <person name="Gilroy R."/>
        </authorList>
    </citation>
    <scope>NUCLEOTIDE SEQUENCE</scope>
    <source>
        <strain evidence="4">CHK193-4272</strain>
    </source>
</reference>
<dbReference type="Proteomes" id="UP000886808">
    <property type="component" value="Unassembled WGS sequence"/>
</dbReference>
<dbReference type="NCBIfam" id="TIGR00723">
    <property type="entry name" value="ttdB_fumA_fumB"/>
    <property type="match status" value="1"/>
</dbReference>
<dbReference type="InterPro" id="IPR004647">
    <property type="entry name" value="Fe-S_hydro-lyase_TtdB-typ_cat"/>
</dbReference>
<gene>
    <name evidence="4" type="ORF">H9746_03795</name>
</gene>
<dbReference type="PANTHER" id="PTHR43351:SF2">
    <property type="entry name" value="L(+)-TARTRATE DEHYDRATASE SUBUNIT BETA-RELATED"/>
    <property type="match status" value="1"/>
</dbReference>
<comment type="similarity">
    <text evidence="1">Belongs to the class-I fumarase family.</text>
</comment>
<dbReference type="SUPFAM" id="SSF117457">
    <property type="entry name" value="FumA C-terminal domain-like"/>
    <property type="match status" value="1"/>
</dbReference>
<evidence type="ECO:0000256" key="2">
    <source>
        <dbReference type="ARBA" id="ARBA00023239"/>
    </source>
</evidence>
<feature type="domain" description="Fe-S hydro-lyase tartrate dehydratase beta-type catalytic" evidence="3">
    <location>
        <begin position="5"/>
        <end position="176"/>
    </location>
</feature>
<evidence type="ECO:0000259" key="3">
    <source>
        <dbReference type="Pfam" id="PF05683"/>
    </source>
</evidence>
<evidence type="ECO:0000313" key="4">
    <source>
        <dbReference type="EMBL" id="HIV61957.1"/>
    </source>
</evidence>
<comment type="caution">
    <text evidence="4">The sequence shown here is derived from an EMBL/GenBank/DDBJ whole genome shotgun (WGS) entry which is preliminary data.</text>
</comment>
<name>A0A9D1PIY3_9FIRM</name>
<dbReference type="Pfam" id="PF05683">
    <property type="entry name" value="Fumerase_C"/>
    <property type="match status" value="1"/>
</dbReference>
<evidence type="ECO:0000256" key="1">
    <source>
        <dbReference type="ARBA" id="ARBA00008876"/>
    </source>
</evidence>